<dbReference type="EMBL" id="CWJL01000009">
    <property type="protein sequence ID" value="CRY66980.1"/>
    <property type="molecule type" value="Genomic_DNA"/>
</dbReference>
<sequence length="105" mass="11981">MISIDNLTEAELTALHNRIVDRLKELQREKALSAMSELRIGDVVRFQSEQSVVAGIVIRLNKKSVTVHSAGNNRWNVSPELLTLVRRPEELADLEDELKRYLSNE</sequence>
<dbReference type="OrthoDB" id="6636497at2"/>
<reference evidence="1" key="3">
    <citation type="submission" date="2015-03" db="EMBL/GenBank/DDBJ databases">
        <authorList>
            <person name="Murphy D."/>
        </authorList>
    </citation>
    <scope>NUCLEOTIDE SEQUENCE [LARGE SCALE GENOMIC DNA]</scope>
    <source>
        <strain evidence="1">A125KOH2</strain>
    </source>
</reference>
<dbReference type="Proteomes" id="UP000045840">
    <property type="component" value="Unassembled WGS sequence"/>
</dbReference>
<dbReference type="EMBL" id="CQAZ01000077">
    <property type="protein sequence ID" value="CNI60935.1"/>
    <property type="molecule type" value="Genomic_DNA"/>
</dbReference>
<dbReference type="Proteomes" id="UP000044625">
    <property type="component" value="Unassembled WGS sequence"/>
</dbReference>
<organism evidence="1 4">
    <name type="scientific">Yersinia pekkanenii</name>
    <dbReference type="NCBI Taxonomy" id="1288385"/>
    <lineage>
        <taxon>Bacteria</taxon>
        <taxon>Pseudomonadati</taxon>
        <taxon>Pseudomonadota</taxon>
        <taxon>Gammaproteobacteria</taxon>
        <taxon>Enterobacterales</taxon>
        <taxon>Yersiniaceae</taxon>
        <taxon>Yersinia</taxon>
    </lineage>
</organism>
<gene>
    <name evidence="1" type="ORF">ERS008529_04491</name>
    <name evidence="2" type="ORF">ERS137968_02090</name>
</gene>
<evidence type="ECO:0000313" key="1">
    <source>
        <dbReference type="EMBL" id="CNI60935.1"/>
    </source>
</evidence>
<dbReference type="RefSeq" id="WP_049615257.1">
    <property type="nucleotide sequence ID" value="NZ_CAWMMU010000009.1"/>
</dbReference>
<protein>
    <submittedName>
        <fullName evidence="1">Uncharacterized protein</fullName>
    </submittedName>
</protein>
<reference evidence="2 3" key="1">
    <citation type="submission" date="2015-03" db="EMBL/GenBank/DDBJ databases">
        <authorList>
            <consortium name="Pathogen Informatics"/>
            <person name="Murphy D."/>
        </authorList>
    </citation>
    <scope>NUCLEOTIDE SEQUENCE [LARGE SCALE GENOMIC DNA]</scope>
    <source>
        <strain evidence="3">type strain: CIP110230</strain>
        <strain evidence="2">Type strain: CIP110230</strain>
    </source>
</reference>
<name>A0A0T9RFS9_9GAMM</name>
<evidence type="ECO:0000313" key="3">
    <source>
        <dbReference type="Proteomes" id="UP000044625"/>
    </source>
</evidence>
<dbReference type="AlphaFoldDB" id="A0A0T9RFS9"/>
<reference evidence="4" key="2">
    <citation type="submission" date="2015-03" db="EMBL/GenBank/DDBJ databases">
        <authorList>
            <consortium name="Pathogen Informatics"/>
        </authorList>
    </citation>
    <scope>NUCLEOTIDE SEQUENCE [LARGE SCALE GENOMIC DNA]</scope>
    <source>
        <strain evidence="4">A125KOH2</strain>
    </source>
</reference>
<evidence type="ECO:0000313" key="2">
    <source>
        <dbReference type="EMBL" id="CRY66980.1"/>
    </source>
</evidence>
<accession>A0A0T9RFS9</accession>
<evidence type="ECO:0000313" key="4">
    <source>
        <dbReference type="Proteomes" id="UP000045840"/>
    </source>
</evidence>
<proteinExistence type="predicted"/>
<keyword evidence="3" id="KW-1185">Reference proteome</keyword>